<evidence type="ECO:0000256" key="9">
    <source>
        <dbReference type="ARBA" id="ARBA00022840"/>
    </source>
</evidence>
<dbReference type="InterPro" id="IPR003852">
    <property type="entry name" value="Sig_transdc_His_kinase_KdpD_N"/>
</dbReference>
<evidence type="ECO:0000256" key="11">
    <source>
        <dbReference type="ARBA" id="ARBA00023012"/>
    </source>
</evidence>
<dbReference type="EC" id="2.7.13.3" evidence="3"/>
<keyword evidence="5" id="KW-0808">Transferase</keyword>
<keyword evidence="9" id="KW-0067">ATP-binding</keyword>
<dbReference type="InterPro" id="IPR003594">
    <property type="entry name" value="HATPase_dom"/>
</dbReference>
<dbReference type="InterPro" id="IPR036097">
    <property type="entry name" value="HisK_dim/P_sf"/>
</dbReference>
<keyword evidence="6 13" id="KW-0812">Transmembrane</keyword>
<dbReference type="InterPro" id="IPR003018">
    <property type="entry name" value="GAF"/>
</dbReference>
<dbReference type="EMBL" id="LC066377">
    <property type="protein sequence ID" value="BAT28999.1"/>
    <property type="molecule type" value="Genomic_DNA"/>
</dbReference>
<dbReference type="PANTHER" id="PTHR45569:SF1">
    <property type="entry name" value="SENSOR PROTEIN KDPD"/>
    <property type="match status" value="1"/>
</dbReference>
<dbReference type="FunFam" id="3.40.50.300:FF:000483">
    <property type="entry name" value="Sensor histidine kinase KdpD"/>
    <property type="match status" value="1"/>
</dbReference>
<dbReference type="RefSeq" id="WP_062229312.1">
    <property type="nucleotide sequence ID" value="NZ_BBWR01000018.1"/>
</dbReference>
<dbReference type="SUPFAM" id="SSF47384">
    <property type="entry name" value="Homodimeric domain of signal transducing histidine kinase"/>
    <property type="match status" value="1"/>
</dbReference>
<dbReference type="InterPro" id="IPR029016">
    <property type="entry name" value="GAF-like_dom_sf"/>
</dbReference>
<feature type="transmembrane region" description="Helical" evidence="13">
    <location>
        <begin position="473"/>
        <end position="491"/>
    </location>
</feature>
<dbReference type="PANTHER" id="PTHR45569">
    <property type="entry name" value="SENSOR PROTEIN KDPD"/>
    <property type="match status" value="1"/>
</dbReference>
<dbReference type="SMART" id="SM00388">
    <property type="entry name" value="HisKA"/>
    <property type="match status" value="1"/>
</dbReference>
<dbReference type="CDD" id="cd00075">
    <property type="entry name" value="HATPase"/>
    <property type="match status" value="1"/>
</dbReference>
<feature type="domain" description="Histidine kinase" evidence="14">
    <location>
        <begin position="667"/>
        <end position="884"/>
    </location>
</feature>
<dbReference type="SUPFAM" id="SSF52402">
    <property type="entry name" value="Adenine nucleotide alpha hydrolases-like"/>
    <property type="match status" value="1"/>
</dbReference>
<comment type="catalytic activity">
    <reaction evidence="1">
        <text>ATP + protein L-histidine = ADP + protein N-phospho-L-histidine.</text>
        <dbReference type="EC" id="2.7.13.3"/>
    </reaction>
</comment>
<dbReference type="InterPro" id="IPR005467">
    <property type="entry name" value="His_kinase_dom"/>
</dbReference>
<evidence type="ECO:0000256" key="4">
    <source>
        <dbReference type="ARBA" id="ARBA00022553"/>
    </source>
</evidence>
<dbReference type="GO" id="GO:0005524">
    <property type="term" value="F:ATP binding"/>
    <property type="evidence" value="ECO:0007669"/>
    <property type="project" value="UniProtKB-KW"/>
</dbReference>
<dbReference type="GO" id="GO:0034220">
    <property type="term" value="P:monoatomic ion transmembrane transport"/>
    <property type="evidence" value="ECO:0007669"/>
    <property type="project" value="UniProtKB-KW"/>
</dbReference>
<dbReference type="Pfam" id="PF13493">
    <property type="entry name" value="DUF4118"/>
    <property type="match status" value="1"/>
</dbReference>
<dbReference type="InterPro" id="IPR038318">
    <property type="entry name" value="KdpD_sf"/>
</dbReference>
<dbReference type="Gene3D" id="1.10.287.130">
    <property type="match status" value="1"/>
</dbReference>
<evidence type="ECO:0000259" key="14">
    <source>
        <dbReference type="PROSITE" id="PS50109"/>
    </source>
</evidence>
<evidence type="ECO:0000256" key="2">
    <source>
        <dbReference type="ARBA" id="ARBA00004141"/>
    </source>
</evidence>
<keyword evidence="15" id="KW-0406">Ion transport</keyword>
<dbReference type="CDD" id="cd00082">
    <property type="entry name" value="HisKA"/>
    <property type="match status" value="1"/>
</dbReference>
<dbReference type="SUPFAM" id="SSF55874">
    <property type="entry name" value="ATPase domain of HSP90 chaperone/DNA topoisomerase II/histidine kinase"/>
    <property type="match status" value="1"/>
</dbReference>
<keyword evidence="15" id="KW-0813">Transport</keyword>
<dbReference type="InterPro" id="IPR004358">
    <property type="entry name" value="Sig_transdc_His_kin-like_C"/>
</dbReference>
<dbReference type="InterPro" id="IPR027417">
    <property type="entry name" value="P-loop_NTPase"/>
</dbReference>
<evidence type="ECO:0000256" key="13">
    <source>
        <dbReference type="SAM" id="Phobius"/>
    </source>
</evidence>
<dbReference type="SUPFAM" id="SSF55781">
    <property type="entry name" value="GAF domain-like"/>
    <property type="match status" value="1"/>
</dbReference>
<sequence>MNRDEAPRACADALLAHAEREGRGKLRLFLGAAPGVGKTFAMLQAARAAAATGRDVLIGVVETHGRRDTEALLSGLPLLPHKGIPYKGRIVPEFDIDAALQRRPSLLIVDEYAHANVPGSRHPKRWQDVAELLRAGIDIWTTMNVQHVESLNDVVQRITGVRVRETVPDTTLQIADEILLVDLPSDELIRRLAEGKVYVEDTATRAMQNFFKPSNLTALRELALRQVASRVDSDLLARMQGSAIEGPWAAGERLVVCLGPDNAAEHLVRGAKRLADLLDAPWFAVTIERPGHTLDEAASARLEGAMQLARTLGAEAKRLIASDIAAELMRFARFENITQIVVGKPRRAGLSRLWPRTGLADALVRRADGVSIHVLTGDEDARRPARRLPRPGPVTGYLAAVASVALATLGSWYLVRFVPLPNLSMIYLLAVIVPAIAYGIWPAIAASFLSFAAYNFFFIDPTESFTVAHPHELLALAIFLIIAVTIAALAGQAQEQMRAAAARTRAARRLYEVTRTLSALPDAAAVMDAAASEVHMALGRPCVILRPGDRDLFVAAAWPPDDRLGTPARAAARWAFAHDEPAGGGTGTLPNSGWTFLPLAAPDGRVGVIGVEQPPQSAPLDLEARTLLAALAEQTAAALHRALLSTQVHQARTAVETERVRNILLASISHDFRTPLASILGAATALIDYGDRMDGKARLDLLGQVRDEAGQLDAMVRNLLSMTRLQAGALEIARDWVDIGEALDRVVDLARRRGATQIFDISKPGEPLLAFADASLLDQALGNLVANAMRHAGATARIALSAERVADAILIDVGDDGPGIAPELGLRIFETFTRGTGPSGDGGESSGLGLAITRGIVEAHGGTIDLVTAAAPGAHFRIRLPVGQEAMP</sequence>
<name>A0A0P0Z4B6_9HYPH</name>
<evidence type="ECO:0000256" key="7">
    <source>
        <dbReference type="ARBA" id="ARBA00022741"/>
    </source>
</evidence>
<evidence type="ECO:0000256" key="8">
    <source>
        <dbReference type="ARBA" id="ARBA00022777"/>
    </source>
</evidence>
<dbReference type="InterPro" id="IPR003661">
    <property type="entry name" value="HisK_dim/P_dom"/>
</dbReference>
<keyword evidence="11" id="KW-0902">Two-component regulatory system</keyword>
<dbReference type="InterPro" id="IPR036890">
    <property type="entry name" value="HATPase_C_sf"/>
</dbReference>
<dbReference type="GO" id="GO:0000155">
    <property type="term" value="F:phosphorelay sensor kinase activity"/>
    <property type="evidence" value="ECO:0007669"/>
    <property type="project" value="InterPro"/>
</dbReference>
<dbReference type="Gene3D" id="3.30.450.40">
    <property type="match status" value="1"/>
</dbReference>
<evidence type="ECO:0000256" key="10">
    <source>
        <dbReference type="ARBA" id="ARBA00022989"/>
    </source>
</evidence>
<dbReference type="Gene3D" id="3.30.565.10">
    <property type="entry name" value="Histidine kinase-like ATPase, C-terminal domain"/>
    <property type="match status" value="1"/>
</dbReference>
<keyword evidence="7" id="KW-0547">Nucleotide-binding</keyword>
<evidence type="ECO:0000256" key="6">
    <source>
        <dbReference type="ARBA" id="ARBA00022692"/>
    </source>
</evidence>
<accession>A0A0P0Z4B6</accession>
<keyword evidence="12 13" id="KW-0472">Membrane</keyword>
<proteinExistence type="predicted"/>
<dbReference type="GO" id="GO:0005886">
    <property type="term" value="C:plasma membrane"/>
    <property type="evidence" value="ECO:0007669"/>
    <property type="project" value="TreeGrafter"/>
</dbReference>
<keyword evidence="4" id="KW-0597">Phosphoprotein</keyword>
<dbReference type="Pfam" id="PF02702">
    <property type="entry name" value="KdpD"/>
    <property type="match status" value="1"/>
</dbReference>
<dbReference type="AlphaFoldDB" id="A0A0P0Z4B6"/>
<keyword evidence="15" id="KW-0407">Ion channel</keyword>
<dbReference type="Gene3D" id="3.40.50.620">
    <property type="entry name" value="HUPs"/>
    <property type="match status" value="1"/>
</dbReference>
<feature type="transmembrane region" description="Helical" evidence="13">
    <location>
        <begin position="394"/>
        <end position="415"/>
    </location>
</feature>
<dbReference type="PROSITE" id="PS50109">
    <property type="entry name" value="HIS_KIN"/>
    <property type="match status" value="1"/>
</dbReference>
<organism evidence="15">
    <name type="scientific">Aureimonas frigidaquae</name>
    <dbReference type="NCBI Taxonomy" id="424757"/>
    <lineage>
        <taxon>Bacteria</taxon>
        <taxon>Pseudomonadati</taxon>
        <taxon>Pseudomonadota</taxon>
        <taxon>Alphaproteobacteria</taxon>
        <taxon>Hyphomicrobiales</taxon>
        <taxon>Aurantimonadaceae</taxon>
        <taxon>Aureimonas</taxon>
    </lineage>
</organism>
<evidence type="ECO:0000313" key="15">
    <source>
        <dbReference type="EMBL" id="BAT28999.1"/>
    </source>
</evidence>
<comment type="subcellular location">
    <subcellularLocation>
        <location evidence="2">Membrane</location>
        <topology evidence="2">Multi-pass membrane protein</topology>
    </subcellularLocation>
</comment>
<dbReference type="Gene3D" id="3.40.50.300">
    <property type="entry name" value="P-loop containing nucleotide triphosphate hydrolases"/>
    <property type="match status" value="1"/>
</dbReference>
<dbReference type="InterPro" id="IPR025201">
    <property type="entry name" value="KdpD_TM"/>
</dbReference>
<evidence type="ECO:0000256" key="5">
    <source>
        <dbReference type="ARBA" id="ARBA00022679"/>
    </source>
</evidence>
<keyword evidence="8 15" id="KW-0418">Kinase</keyword>
<dbReference type="Pfam" id="PF13492">
    <property type="entry name" value="GAF_3"/>
    <property type="match status" value="1"/>
</dbReference>
<dbReference type="InterPro" id="IPR014729">
    <property type="entry name" value="Rossmann-like_a/b/a_fold"/>
</dbReference>
<dbReference type="InterPro" id="IPR052023">
    <property type="entry name" value="Histidine_kinase_KdpD"/>
</dbReference>
<dbReference type="SUPFAM" id="SSF52540">
    <property type="entry name" value="P-loop containing nucleoside triphosphate hydrolases"/>
    <property type="match status" value="1"/>
</dbReference>
<protein>
    <recommendedName>
        <fullName evidence="3">histidine kinase</fullName>
        <ecNumber evidence="3">2.7.13.3</ecNumber>
    </recommendedName>
</protein>
<keyword evidence="10 13" id="KW-1133">Transmembrane helix</keyword>
<dbReference type="OrthoDB" id="9806130at2"/>
<dbReference type="Gene3D" id="1.20.120.620">
    <property type="entry name" value="Backbone structure of the membrane domain of e. Coli histidine kinase receptor kdpd"/>
    <property type="match status" value="1"/>
</dbReference>
<dbReference type="GO" id="GO:0005737">
    <property type="term" value="C:cytoplasm"/>
    <property type="evidence" value="ECO:0007669"/>
    <property type="project" value="UniProtKB-ARBA"/>
</dbReference>
<feature type="transmembrane region" description="Helical" evidence="13">
    <location>
        <begin position="427"/>
        <end position="453"/>
    </location>
</feature>
<dbReference type="Pfam" id="PF00512">
    <property type="entry name" value="HisKA"/>
    <property type="match status" value="1"/>
</dbReference>
<dbReference type="PRINTS" id="PR00344">
    <property type="entry name" value="BCTRLSENSOR"/>
</dbReference>
<evidence type="ECO:0000256" key="3">
    <source>
        <dbReference type="ARBA" id="ARBA00012438"/>
    </source>
</evidence>
<evidence type="ECO:0000256" key="12">
    <source>
        <dbReference type="ARBA" id="ARBA00023136"/>
    </source>
</evidence>
<dbReference type="SMART" id="SM00387">
    <property type="entry name" value="HATPase_c"/>
    <property type="match status" value="1"/>
</dbReference>
<evidence type="ECO:0000256" key="1">
    <source>
        <dbReference type="ARBA" id="ARBA00000085"/>
    </source>
</evidence>
<dbReference type="Pfam" id="PF02518">
    <property type="entry name" value="HATPase_c"/>
    <property type="match status" value="1"/>
</dbReference>
<reference evidence="15" key="1">
    <citation type="journal article" date="2015" name="Proc. Natl. Acad. Sci. U.S.A.">
        <title>Bacterial clade with the ribosomal RNA operon on a small plasmid rather than the chromosome.</title>
        <authorList>
            <person name="Anda M."/>
            <person name="Ohtsubo Y."/>
            <person name="Okubo T."/>
            <person name="Sugawara M."/>
            <person name="Nagata Y."/>
            <person name="Tsuda M."/>
            <person name="Minamisawa K."/>
            <person name="Mitsui H."/>
        </authorList>
    </citation>
    <scope>NUCLEOTIDE SEQUENCE</scope>
    <source>
        <strain evidence="15">JCM 14755</strain>
    </source>
</reference>